<dbReference type="CDD" id="cd01335">
    <property type="entry name" value="Radical_SAM"/>
    <property type="match status" value="1"/>
</dbReference>
<dbReference type="GO" id="GO:0004109">
    <property type="term" value="F:coproporphyrinogen oxidase activity"/>
    <property type="evidence" value="ECO:0007669"/>
    <property type="project" value="InterPro"/>
</dbReference>
<dbReference type="InterPro" id="IPR004559">
    <property type="entry name" value="HemW-like"/>
</dbReference>
<evidence type="ECO:0000259" key="3">
    <source>
        <dbReference type="PROSITE" id="PS51918"/>
    </source>
</evidence>
<dbReference type="InterPro" id="IPR010723">
    <property type="entry name" value="HemN_C"/>
</dbReference>
<evidence type="ECO:0000313" key="4">
    <source>
        <dbReference type="EMBL" id="AKJ64106.1"/>
    </source>
</evidence>
<dbReference type="SMART" id="SM00729">
    <property type="entry name" value="Elp3"/>
    <property type="match status" value="1"/>
</dbReference>
<dbReference type="PANTHER" id="PTHR13932:SF5">
    <property type="entry name" value="RADICAL S-ADENOSYL METHIONINE DOMAIN-CONTAINING PROTEIN 1, MITOCHONDRIAL"/>
    <property type="match status" value="1"/>
</dbReference>
<accession>A0A0G3EC74</accession>
<dbReference type="NCBIfam" id="TIGR00539">
    <property type="entry name" value="hemN_rel"/>
    <property type="match status" value="1"/>
</dbReference>
<evidence type="ECO:0000256" key="1">
    <source>
        <dbReference type="ARBA" id="ARBA00006100"/>
    </source>
</evidence>
<evidence type="ECO:0000256" key="2">
    <source>
        <dbReference type="RuleBase" id="RU364116"/>
    </source>
</evidence>
<dbReference type="InterPro" id="IPR058240">
    <property type="entry name" value="rSAM_sf"/>
</dbReference>
<dbReference type="GO" id="GO:0046872">
    <property type="term" value="F:metal ion binding"/>
    <property type="evidence" value="ECO:0007669"/>
    <property type="project" value="UniProtKB-UniRule"/>
</dbReference>
<proteinExistence type="inferred from homology"/>
<dbReference type="Gene3D" id="3.80.30.20">
    <property type="entry name" value="tm_1862 like domain"/>
    <property type="match status" value="1"/>
</dbReference>
<sequence>MPGLYIHIPFCLRKCPYCDFYSIPLRDGRIADRYLNALGRELRLLAAEFRPATVYVGGGTPTALEPEQLRRLFRMLHEHAGAADAEEVTCEANPGTMERETLDALLESGVNRISVGVQSFCNAALKKLGRVHSAEQAWEACRRARSAGFGNMSIDLIGAVPGVRRRDLRETVDRVLDLRPEHISFYLLSFEEGTLFHRLRERGAIAECEEEEQVRRFDYVRGKLRRTGYRHYEISNFAVPGFESRHNLLYWDGEAYAGCGAAAHSFLQGERRANVRDLETYLRRLEEGAAPVAESDVIRPEARARELLVMGLRKIGGVERETFRETTGYDYWSLCGPEITDLARRNLLEVDRERIRLTGEALLISDTVFAELI</sequence>
<keyword evidence="2" id="KW-0963">Cytoplasm</keyword>
<reference evidence="4 5" key="2">
    <citation type="journal article" date="2016" name="ISME J.">
        <title>Characterization of the first cultured representative of Verrucomicrobia subdivision 5 indicates the proposal of a novel phylum.</title>
        <authorList>
            <person name="Spring S."/>
            <person name="Bunk B."/>
            <person name="Sproer C."/>
            <person name="Schumann P."/>
            <person name="Rohde M."/>
            <person name="Tindall B.J."/>
            <person name="Klenk H.P."/>
        </authorList>
    </citation>
    <scope>NUCLEOTIDE SEQUENCE [LARGE SCALE GENOMIC DNA]</scope>
    <source>
        <strain evidence="4 5">L21-Fru-AB</strain>
    </source>
</reference>
<dbReference type="SFLD" id="SFLDF00562">
    <property type="entry name" value="HemN-like__clustered_with_heat"/>
    <property type="match status" value="1"/>
</dbReference>
<dbReference type="InterPro" id="IPR023404">
    <property type="entry name" value="rSAM_horseshoe"/>
</dbReference>
<keyword evidence="2" id="KW-0004">4Fe-4S</keyword>
<dbReference type="RefSeq" id="WP_052881472.1">
    <property type="nucleotide sequence ID" value="NZ_CP010904.1"/>
</dbReference>
<organism evidence="4 5">
    <name type="scientific">Kiritimatiella glycovorans</name>
    <dbReference type="NCBI Taxonomy" id="1307763"/>
    <lineage>
        <taxon>Bacteria</taxon>
        <taxon>Pseudomonadati</taxon>
        <taxon>Kiritimatiellota</taxon>
        <taxon>Kiritimatiellia</taxon>
        <taxon>Kiritimatiellales</taxon>
        <taxon>Kiritimatiellaceae</taxon>
        <taxon>Kiritimatiella</taxon>
    </lineage>
</organism>
<protein>
    <recommendedName>
        <fullName evidence="2">Heme chaperone HemW</fullName>
    </recommendedName>
</protein>
<name>A0A0G3EC74_9BACT</name>
<dbReference type="PANTHER" id="PTHR13932">
    <property type="entry name" value="COPROPORPHYRINIGEN III OXIDASE"/>
    <property type="match status" value="1"/>
</dbReference>
<dbReference type="GO" id="GO:0006779">
    <property type="term" value="P:porphyrin-containing compound biosynthetic process"/>
    <property type="evidence" value="ECO:0007669"/>
    <property type="project" value="InterPro"/>
</dbReference>
<dbReference type="STRING" id="1307763.L21SP4_00843"/>
<dbReference type="AlphaFoldDB" id="A0A0G3EC74"/>
<keyword evidence="5" id="KW-1185">Reference proteome</keyword>
<dbReference type="PROSITE" id="PS51918">
    <property type="entry name" value="RADICAL_SAM"/>
    <property type="match status" value="1"/>
</dbReference>
<dbReference type="Proteomes" id="UP000035268">
    <property type="component" value="Chromosome"/>
</dbReference>
<dbReference type="PATRIC" id="fig|1609981.3.peg.879"/>
<comment type="subcellular location">
    <subcellularLocation>
        <location evidence="2">Cytoplasm</location>
    </subcellularLocation>
</comment>
<keyword evidence="2" id="KW-0349">Heme</keyword>
<keyword evidence="2" id="KW-0411">Iron-sulfur</keyword>
<dbReference type="SFLD" id="SFLDF00288">
    <property type="entry name" value="HemN-like__clustered_with_nucl"/>
    <property type="match status" value="1"/>
</dbReference>
<comment type="function">
    <text evidence="2">Probably acts as a heme chaperone, transferring heme to an unknown acceptor. Binds one molecule of heme per monomer, possibly covalently. Binds 1 [4Fe-4S] cluster. The cluster is coordinated with 3 cysteines and an exchangeable S-adenosyl-L-methionine.</text>
</comment>
<comment type="similarity">
    <text evidence="1">Belongs to the anaerobic coproporphyrinogen-III oxidase family. HemW subfamily.</text>
</comment>
<dbReference type="SFLD" id="SFLDS00029">
    <property type="entry name" value="Radical_SAM"/>
    <property type="match status" value="1"/>
</dbReference>
<dbReference type="Pfam" id="PF06969">
    <property type="entry name" value="HemN_C"/>
    <property type="match status" value="1"/>
</dbReference>
<keyword evidence="2" id="KW-0479">Metal-binding</keyword>
<dbReference type="InterPro" id="IPR006638">
    <property type="entry name" value="Elp3/MiaA/NifB-like_rSAM"/>
</dbReference>
<keyword evidence="2" id="KW-0949">S-adenosyl-L-methionine</keyword>
<keyword evidence="2" id="KW-0143">Chaperone</keyword>
<dbReference type="Pfam" id="PF04055">
    <property type="entry name" value="Radical_SAM"/>
    <property type="match status" value="1"/>
</dbReference>
<reference evidence="5" key="1">
    <citation type="submission" date="2015-02" db="EMBL/GenBank/DDBJ databases">
        <title>Description and complete genome sequence of the first cultured representative of the subdivision 5 of the Verrucomicrobia phylum.</title>
        <authorList>
            <person name="Spring S."/>
            <person name="Bunk B."/>
            <person name="Sproer C."/>
            <person name="Klenk H.-P."/>
        </authorList>
    </citation>
    <scope>NUCLEOTIDE SEQUENCE [LARGE SCALE GENOMIC DNA]</scope>
    <source>
        <strain evidence="5">L21-Fru-AB</strain>
    </source>
</reference>
<dbReference type="SUPFAM" id="SSF102114">
    <property type="entry name" value="Radical SAM enzymes"/>
    <property type="match status" value="1"/>
</dbReference>
<evidence type="ECO:0000313" key="5">
    <source>
        <dbReference type="Proteomes" id="UP000035268"/>
    </source>
</evidence>
<gene>
    <name evidence="4" type="ORF">L21SP4_00843</name>
</gene>
<dbReference type="InterPro" id="IPR007197">
    <property type="entry name" value="rSAM"/>
</dbReference>
<dbReference type="OrthoDB" id="9808022at2"/>
<dbReference type="GO" id="GO:0051539">
    <property type="term" value="F:4 iron, 4 sulfur cluster binding"/>
    <property type="evidence" value="ECO:0007669"/>
    <property type="project" value="UniProtKB-UniRule"/>
</dbReference>
<dbReference type="EMBL" id="CP010904">
    <property type="protein sequence ID" value="AKJ64106.1"/>
    <property type="molecule type" value="Genomic_DNA"/>
</dbReference>
<feature type="domain" description="Radical SAM core" evidence="3">
    <location>
        <begin position="1"/>
        <end position="230"/>
    </location>
</feature>
<dbReference type="KEGG" id="vbl:L21SP4_00843"/>
<dbReference type="GO" id="GO:0005737">
    <property type="term" value="C:cytoplasm"/>
    <property type="evidence" value="ECO:0007669"/>
    <property type="project" value="UniProtKB-SubCell"/>
</dbReference>
<dbReference type="SFLD" id="SFLDG01082">
    <property type="entry name" value="B12-binding_domain_containing"/>
    <property type="match status" value="1"/>
</dbReference>
<dbReference type="SFLD" id="SFLDG01065">
    <property type="entry name" value="anaerobic_coproporphyrinogen-I"/>
    <property type="match status" value="1"/>
</dbReference>
<dbReference type="InterPro" id="IPR034505">
    <property type="entry name" value="Coproporphyrinogen-III_oxidase"/>
</dbReference>
<keyword evidence="2" id="KW-0408">Iron</keyword>